<keyword evidence="1" id="KW-0805">Transcription regulation</keyword>
<dbReference type="SMART" id="SM00100">
    <property type="entry name" value="cNMP"/>
    <property type="match status" value="1"/>
</dbReference>
<sequence>MHIVLEPKRSAYLGNHAFQSLFSFPIADHIQVQVFERGEFILKEGSYPEYLYYMVEGKAKIYLTHANGKVSLIHFIQPGTFIGEMELLNEAYYTKGIQTSAKTVCFAVPVHACKEQLLNDPAFLKHLCISLSKKEMVMAAKYTQSLAYPLENRLAEFLLLSADDDFYKEKHTEICEYLGVSYRHLLHVFAQFIEAGYIEKQGRGFLIKNKEALQELATTIYAK</sequence>
<dbReference type="CDD" id="cd00038">
    <property type="entry name" value="CAP_ED"/>
    <property type="match status" value="1"/>
</dbReference>
<proteinExistence type="predicted"/>
<dbReference type="GO" id="GO:0003677">
    <property type="term" value="F:DNA binding"/>
    <property type="evidence" value="ECO:0007669"/>
    <property type="project" value="UniProtKB-KW"/>
</dbReference>
<dbReference type="InterPro" id="IPR014710">
    <property type="entry name" value="RmlC-like_jellyroll"/>
</dbReference>
<dbReference type="PROSITE" id="PS50042">
    <property type="entry name" value="CNMP_BINDING_3"/>
    <property type="match status" value="1"/>
</dbReference>
<dbReference type="SUPFAM" id="SSF46785">
    <property type="entry name" value="Winged helix' DNA-binding domain"/>
    <property type="match status" value="1"/>
</dbReference>
<evidence type="ECO:0000313" key="7">
    <source>
        <dbReference type="EMBL" id="MBD3109760.1"/>
    </source>
</evidence>
<protein>
    <submittedName>
        <fullName evidence="7">Transcriptional regulator YeiL</fullName>
    </submittedName>
</protein>
<dbReference type="PANTHER" id="PTHR24567">
    <property type="entry name" value="CRP FAMILY TRANSCRIPTIONAL REGULATORY PROTEIN"/>
    <property type="match status" value="1"/>
</dbReference>
<accession>A0A927HBH8</accession>
<dbReference type="NCBIfam" id="NF007707">
    <property type="entry name" value="PRK10402.1"/>
    <property type="match status" value="1"/>
</dbReference>
<dbReference type="InterPro" id="IPR012318">
    <property type="entry name" value="HTH_CRP"/>
</dbReference>
<dbReference type="RefSeq" id="WP_190999297.1">
    <property type="nucleotide sequence ID" value="NZ_JACXSI010000045.1"/>
</dbReference>
<dbReference type="Gene3D" id="2.60.120.10">
    <property type="entry name" value="Jelly Rolls"/>
    <property type="match status" value="1"/>
</dbReference>
<evidence type="ECO:0000259" key="6">
    <source>
        <dbReference type="PROSITE" id="PS51063"/>
    </source>
</evidence>
<evidence type="ECO:0000256" key="2">
    <source>
        <dbReference type="ARBA" id="ARBA00023125"/>
    </source>
</evidence>
<dbReference type="InterPro" id="IPR050397">
    <property type="entry name" value="Env_Response_Regulators"/>
</dbReference>
<dbReference type="Pfam" id="PF13545">
    <property type="entry name" value="HTH_Crp_2"/>
    <property type="match status" value="1"/>
</dbReference>
<feature type="domain" description="HTH crp-type" evidence="6">
    <location>
        <begin position="148"/>
        <end position="211"/>
    </location>
</feature>
<dbReference type="InterPro" id="IPR018490">
    <property type="entry name" value="cNMP-bd_dom_sf"/>
</dbReference>
<reference evidence="7" key="1">
    <citation type="submission" date="2020-09" db="EMBL/GenBank/DDBJ databases">
        <title>Bacillus faecalis sp. nov., a moderately halophilic bacterium isolated from cow faeces.</title>
        <authorList>
            <person name="Jiang L."/>
            <person name="Lee J."/>
        </authorList>
    </citation>
    <scope>NUCLEOTIDE SEQUENCE</scope>
    <source>
        <strain evidence="7">AGMB 02131</strain>
    </source>
</reference>
<gene>
    <name evidence="7" type="primary">yeiL</name>
    <name evidence="7" type="ORF">IEO70_15580</name>
</gene>
<evidence type="ECO:0000256" key="4">
    <source>
        <dbReference type="ARBA" id="ARBA00023163"/>
    </source>
</evidence>
<dbReference type="InterPro" id="IPR036390">
    <property type="entry name" value="WH_DNA-bd_sf"/>
</dbReference>
<feature type="domain" description="Cyclic nucleotide-binding" evidence="5">
    <location>
        <begin position="26"/>
        <end position="88"/>
    </location>
</feature>
<organism evidence="7 8">
    <name type="scientific">Peribacillus faecalis</name>
    <dbReference type="NCBI Taxonomy" id="2772559"/>
    <lineage>
        <taxon>Bacteria</taxon>
        <taxon>Bacillati</taxon>
        <taxon>Bacillota</taxon>
        <taxon>Bacilli</taxon>
        <taxon>Bacillales</taxon>
        <taxon>Bacillaceae</taxon>
        <taxon>Peribacillus</taxon>
    </lineage>
</organism>
<keyword evidence="3" id="KW-0010">Activator</keyword>
<dbReference type="AlphaFoldDB" id="A0A927HBH8"/>
<keyword evidence="2" id="KW-0238">DNA-binding</keyword>
<evidence type="ECO:0000256" key="1">
    <source>
        <dbReference type="ARBA" id="ARBA00023015"/>
    </source>
</evidence>
<dbReference type="PROSITE" id="PS51063">
    <property type="entry name" value="HTH_CRP_2"/>
    <property type="match status" value="1"/>
</dbReference>
<dbReference type="Pfam" id="PF00027">
    <property type="entry name" value="cNMP_binding"/>
    <property type="match status" value="1"/>
</dbReference>
<keyword evidence="8" id="KW-1185">Reference proteome</keyword>
<comment type="caution">
    <text evidence="7">The sequence shown here is derived from an EMBL/GenBank/DDBJ whole genome shotgun (WGS) entry which is preliminary data.</text>
</comment>
<dbReference type="InterPro" id="IPR000595">
    <property type="entry name" value="cNMP-bd_dom"/>
</dbReference>
<name>A0A927HBH8_9BACI</name>
<evidence type="ECO:0000259" key="5">
    <source>
        <dbReference type="PROSITE" id="PS50042"/>
    </source>
</evidence>
<evidence type="ECO:0000313" key="8">
    <source>
        <dbReference type="Proteomes" id="UP000602076"/>
    </source>
</evidence>
<dbReference type="EMBL" id="JACXSI010000045">
    <property type="protein sequence ID" value="MBD3109760.1"/>
    <property type="molecule type" value="Genomic_DNA"/>
</dbReference>
<keyword evidence="4" id="KW-0804">Transcription</keyword>
<dbReference type="PANTHER" id="PTHR24567:SF26">
    <property type="entry name" value="REGULATORY PROTEIN YEIL"/>
    <property type="match status" value="1"/>
</dbReference>
<dbReference type="GO" id="GO:0003700">
    <property type="term" value="F:DNA-binding transcription factor activity"/>
    <property type="evidence" value="ECO:0007669"/>
    <property type="project" value="TreeGrafter"/>
</dbReference>
<dbReference type="Proteomes" id="UP000602076">
    <property type="component" value="Unassembled WGS sequence"/>
</dbReference>
<dbReference type="GO" id="GO:0005829">
    <property type="term" value="C:cytosol"/>
    <property type="evidence" value="ECO:0007669"/>
    <property type="project" value="TreeGrafter"/>
</dbReference>
<dbReference type="SUPFAM" id="SSF51206">
    <property type="entry name" value="cAMP-binding domain-like"/>
    <property type="match status" value="1"/>
</dbReference>
<evidence type="ECO:0000256" key="3">
    <source>
        <dbReference type="ARBA" id="ARBA00023159"/>
    </source>
</evidence>